<feature type="compositionally biased region" description="Polar residues" evidence="6">
    <location>
        <begin position="333"/>
        <end position="347"/>
    </location>
</feature>
<feature type="compositionally biased region" description="Polar residues" evidence="6">
    <location>
        <begin position="76"/>
        <end position="113"/>
    </location>
</feature>
<keyword evidence="9" id="KW-1185">Reference proteome</keyword>
<feature type="non-terminal residue" evidence="8">
    <location>
        <position position="1"/>
    </location>
</feature>
<feature type="region of interest" description="Disordered" evidence="6">
    <location>
        <begin position="57"/>
        <end position="134"/>
    </location>
</feature>
<reference evidence="8 9" key="1">
    <citation type="journal article" date="2018" name="Proc. R. Soc. B">
        <title>A non-coding region near Follistatin controls head colour polymorphism in the Gouldian finch.</title>
        <authorList>
            <person name="Toomey M.B."/>
            <person name="Marques C.I."/>
            <person name="Andrade P."/>
            <person name="Araujo P.M."/>
            <person name="Sabatino S."/>
            <person name="Gazda M.A."/>
            <person name="Afonso S."/>
            <person name="Lopes R.J."/>
            <person name="Corbo J.C."/>
            <person name="Carneiro M."/>
        </authorList>
    </citation>
    <scope>NUCLEOTIDE SEQUENCE [LARGE SCALE GENOMIC DNA]</scope>
    <source>
        <strain evidence="8">Red01</strain>
        <tissue evidence="8">Muscle</tissue>
    </source>
</reference>
<evidence type="ECO:0000313" key="9">
    <source>
        <dbReference type="Proteomes" id="UP000276834"/>
    </source>
</evidence>
<dbReference type="Pfam" id="PF15297">
    <property type="entry name" value="CKAP2_C"/>
    <property type="match status" value="1"/>
</dbReference>
<evidence type="ECO:0000256" key="2">
    <source>
        <dbReference type="ARBA" id="ARBA00009468"/>
    </source>
</evidence>
<dbReference type="OrthoDB" id="6288182at2759"/>
<proteinExistence type="inferred from homology"/>
<feature type="region of interest" description="Disordered" evidence="6">
    <location>
        <begin position="245"/>
        <end position="309"/>
    </location>
</feature>
<dbReference type="AlphaFoldDB" id="A0A3L8RSG5"/>
<feature type="compositionally biased region" description="Polar residues" evidence="6">
    <location>
        <begin position="291"/>
        <end position="302"/>
    </location>
</feature>
<gene>
    <name evidence="8" type="ORF">DV515_00016334</name>
</gene>
<feature type="compositionally biased region" description="Polar residues" evidence="6">
    <location>
        <begin position="523"/>
        <end position="537"/>
    </location>
</feature>
<keyword evidence="3" id="KW-0963">Cytoplasm</keyword>
<feature type="region of interest" description="Disordered" evidence="6">
    <location>
        <begin position="500"/>
        <end position="537"/>
    </location>
</feature>
<evidence type="ECO:0000256" key="5">
    <source>
        <dbReference type="ARBA" id="ARBA00023212"/>
    </source>
</evidence>
<name>A0A3L8RSG5_CHLGU</name>
<evidence type="ECO:0000256" key="3">
    <source>
        <dbReference type="ARBA" id="ARBA00022490"/>
    </source>
</evidence>
<evidence type="ECO:0000256" key="4">
    <source>
        <dbReference type="ARBA" id="ARBA00022553"/>
    </source>
</evidence>
<evidence type="ECO:0000259" key="7">
    <source>
        <dbReference type="Pfam" id="PF15297"/>
    </source>
</evidence>
<dbReference type="GO" id="GO:0005813">
    <property type="term" value="C:centrosome"/>
    <property type="evidence" value="ECO:0007669"/>
    <property type="project" value="TreeGrafter"/>
</dbReference>
<accession>A0A3L8RSG5</accession>
<dbReference type="EMBL" id="QUSF01000293">
    <property type="protein sequence ID" value="RLV83756.1"/>
    <property type="molecule type" value="Genomic_DNA"/>
</dbReference>
<keyword evidence="4" id="KW-0597">Phosphoprotein</keyword>
<feature type="compositionally biased region" description="Polar residues" evidence="6">
    <location>
        <begin position="149"/>
        <end position="167"/>
    </location>
</feature>
<comment type="similarity">
    <text evidence="2">Belongs to the CKAP2 family.</text>
</comment>
<dbReference type="PANTHER" id="PTHR47078:SF1">
    <property type="entry name" value="CYTOSKELETON-ASSOCIATED PROTEIN 2-LIKE"/>
    <property type="match status" value="1"/>
</dbReference>
<dbReference type="GO" id="GO:0005829">
    <property type="term" value="C:cytosol"/>
    <property type="evidence" value="ECO:0007669"/>
    <property type="project" value="TreeGrafter"/>
</dbReference>
<dbReference type="Proteomes" id="UP000276834">
    <property type="component" value="Unassembled WGS sequence"/>
</dbReference>
<dbReference type="InterPro" id="IPR029197">
    <property type="entry name" value="CKAP2_C"/>
</dbReference>
<keyword evidence="5" id="KW-0206">Cytoskeleton</keyword>
<dbReference type="PANTHER" id="PTHR47078">
    <property type="entry name" value="CYTOSKELETON-ASSOCIATED PROTEIN 2-LIKE"/>
    <property type="match status" value="1"/>
</dbReference>
<evidence type="ECO:0000256" key="1">
    <source>
        <dbReference type="ARBA" id="ARBA00004245"/>
    </source>
</evidence>
<dbReference type="InterPro" id="IPR052855">
    <property type="entry name" value="CKAP2-like"/>
</dbReference>
<evidence type="ECO:0000313" key="8">
    <source>
        <dbReference type="EMBL" id="RLV83756.1"/>
    </source>
</evidence>
<sequence length="537" mass="58778">RHFLKDWTNHLNPPLEPVSQLKPVNRNRKDILGTVMEDAQEDGKLGAKSTQHTCHTALKKPSNTSQRAGGVCPVQPGNNTMFPASAQTRGRLPSSSSGQLNPGWSQKFAQETVTAAAPQVGSDHPPPGAPHTLNVGLQDRLVCNKENLSPQASTSSELINTSQPSENSLKKERVLVHRQCPAVTSRPILSPKGRTSSHQPKENPILDKFRKALPESKSMSQNTTIRTQPLQPSRFLPTSANLIHKTPGTEQGERTTVRQPVTAPRGSLKQHSQPHPVRRFPAKPPMLGKPQGSTNLKSNLNPGVTLPWPRPMVKEVMGRKDMKVVPSGHTAAAQGTSHPDQSPSIHNSKTHVLEDDLRSRRNQLKPELPKASGMQAKRVPRIPSAPDRKKELEEWVASKGKTYKRPPMVLLQKQAVKPSCTKVKAKEKQENPEQRCQEKINNILTECQKLIEEPLEEVRRAAINILKNGGQKLEGNPSVVGLTETLAGEKAKEPILQEATTPCPGERQSTVSTPGLVGRPMTSLPSSVKLQVTSACR</sequence>
<dbReference type="GO" id="GO:0072686">
    <property type="term" value="C:mitotic spindle"/>
    <property type="evidence" value="ECO:0007669"/>
    <property type="project" value="TreeGrafter"/>
</dbReference>
<feature type="domain" description="Cytoskeleton-associated protein 2 C-terminal" evidence="7">
    <location>
        <begin position="383"/>
        <end position="463"/>
    </location>
</feature>
<organism evidence="8 9">
    <name type="scientific">Chloebia gouldiae</name>
    <name type="common">Gouldian finch</name>
    <name type="synonym">Erythrura gouldiae</name>
    <dbReference type="NCBI Taxonomy" id="44316"/>
    <lineage>
        <taxon>Eukaryota</taxon>
        <taxon>Metazoa</taxon>
        <taxon>Chordata</taxon>
        <taxon>Craniata</taxon>
        <taxon>Vertebrata</taxon>
        <taxon>Euteleostomi</taxon>
        <taxon>Archelosauria</taxon>
        <taxon>Archosauria</taxon>
        <taxon>Dinosauria</taxon>
        <taxon>Saurischia</taxon>
        <taxon>Theropoda</taxon>
        <taxon>Coelurosauria</taxon>
        <taxon>Aves</taxon>
        <taxon>Neognathae</taxon>
        <taxon>Neoaves</taxon>
        <taxon>Telluraves</taxon>
        <taxon>Australaves</taxon>
        <taxon>Passeriformes</taxon>
        <taxon>Passeroidea</taxon>
        <taxon>Passeridae</taxon>
        <taxon>Chloebia</taxon>
    </lineage>
</organism>
<feature type="region of interest" description="Disordered" evidence="6">
    <location>
        <begin position="326"/>
        <end position="357"/>
    </location>
</feature>
<feature type="region of interest" description="Disordered" evidence="6">
    <location>
        <begin position="149"/>
        <end position="169"/>
    </location>
</feature>
<dbReference type="STRING" id="44316.ENSEGOP00005017237"/>
<comment type="subcellular location">
    <subcellularLocation>
        <location evidence="1">Cytoplasm</location>
        <location evidence="1">Cytoskeleton</location>
    </subcellularLocation>
</comment>
<evidence type="ECO:0000256" key="6">
    <source>
        <dbReference type="SAM" id="MobiDB-lite"/>
    </source>
</evidence>
<protein>
    <recommendedName>
        <fullName evidence="7">Cytoskeleton-associated protein 2 C-terminal domain-containing protein</fullName>
    </recommendedName>
</protein>
<comment type="caution">
    <text evidence="8">The sequence shown here is derived from an EMBL/GenBank/DDBJ whole genome shotgun (WGS) entry which is preliminary data.</text>
</comment>